<dbReference type="GO" id="GO:0043565">
    <property type="term" value="F:sequence-specific DNA binding"/>
    <property type="evidence" value="ECO:0007669"/>
    <property type="project" value="InterPro"/>
</dbReference>
<dbReference type="InterPro" id="IPR002848">
    <property type="entry name" value="Translin_fam"/>
</dbReference>
<evidence type="ECO:0000256" key="1">
    <source>
        <dbReference type="ARBA" id="ARBA00004123"/>
    </source>
</evidence>
<dbReference type="Gene3D" id="1.20.58.190">
    <property type="entry name" value="Translin, domain 1"/>
    <property type="match status" value="1"/>
</dbReference>
<comment type="caution">
    <text evidence="6">The sequence shown here is derived from an EMBL/GenBank/DDBJ whole genome shotgun (WGS) entry which is preliminary data.</text>
</comment>
<comment type="similarity">
    <text evidence="3">Belongs to the translin family.</text>
</comment>
<evidence type="ECO:0000256" key="4">
    <source>
        <dbReference type="ARBA" id="ARBA00022490"/>
    </source>
</evidence>
<dbReference type="InterPro" id="IPR036081">
    <property type="entry name" value="Translin_sf"/>
</dbReference>
<organism evidence="6 7">
    <name type="scientific">Ophiocordyceps polyrhachis-furcata BCC 54312</name>
    <dbReference type="NCBI Taxonomy" id="1330021"/>
    <lineage>
        <taxon>Eukaryota</taxon>
        <taxon>Fungi</taxon>
        <taxon>Dikarya</taxon>
        <taxon>Ascomycota</taxon>
        <taxon>Pezizomycotina</taxon>
        <taxon>Sordariomycetes</taxon>
        <taxon>Hypocreomycetidae</taxon>
        <taxon>Hypocreales</taxon>
        <taxon>Ophiocordycipitaceae</taxon>
        <taxon>Ophiocordyceps</taxon>
    </lineage>
</organism>
<dbReference type="OrthoDB" id="31005at2759"/>
<evidence type="ECO:0008006" key="8">
    <source>
        <dbReference type="Google" id="ProtNLM"/>
    </source>
</evidence>
<name>A0A367L0X0_9HYPO</name>
<reference evidence="6 7" key="1">
    <citation type="journal article" date="2015" name="BMC Genomics">
        <title>Insights from the genome of Ophiocordyceps polyrhachis-furcata to pathogenicity and host specificity in insect fungi.</title>
        <authorList>
            <person name="Wichadakul D."/>
            <person name="Kobmoo N."/>
            <person name="Ingsriswang S."/>
            <person name="Tangphatsornruang S."/>
            <person name="Chantasingh D."/>
            <person name="Luangsa-ard J.J."/>
            <person name="Eurwilaichitr L."/>
        </authorList>
    </citation>
    <scope>NUCLEOTIDE SEQUENCE [LARGE SCALE GENOMIC DNA]</scope>
    <source>
        <strain evidence="6 7">BCC 54312</strain>
    </source>
</reference>
<dbReference type="SUPFAM" id="SSF74784">
    <property type="entry name" value="Translin"/>
    <property type="match status" value="1"/>
</dbReference>
<proteinExistence type="inferred from homology"/>
<dbReference type="GO" id="GO:0005634">
    <property type="term" value="C:nucleus"/>
    <property type="evidence" value="ECO:0007669"/>
    <property type="project" value="UniProtKB-SubCell"/>
</dbReference>
<dbReference type="Proteomes" id="UP000253664">
    <property type="component" value="Unassembled WGS sequence"/>
</dbReference>
<evidence type="ECO:0000256" key="5">
    <source>
        <dbReference type="ARBA" id="ARBA00023242"/>
    </source>
</evidence>
<keyword evidence="7" id="KW-1185">Reference proteome</keyword>
<evidence type="ECO:0000313" key="7">
    <source>
        <dbReference type="Proteomes" id="UP000253664"/>
    </source>
</evidence>
<comment type="subcellular location">
    <subcellularLocation>
        <location evidence="2">Cytoplasm</location>
    </subcellularLocation>
    <subcellularLocation>
        <location evidence="1">Nucleus</location>
    </subcellularLocation>
</comment>
<dbReference type="Pfam" id="PF01997">
    <property type="entry name" value="Translin"/>
    <property type="match status" value="1"/>
</dbReference>
<dbReference type="AlphaFoldDB" id="A0A367L0X0"/>
<evidence type="ECO:0000256" key="2">
    <source>
        <dbReference type="ARBA" id="ARBA00004496"/>
    </source>
</evidence>
<evidence type="ECO:0000313" key="6">
    <source>
        <dbReference type="EMBL" id="RCI08066.1"/>
    </source>
</evidence>
<accession>A0A367L0X0</accession>
<dbReference type="CDD" id="cd14820">
    <property type="entry name" value="TRAX"/>
    <property type="match status" value="1"/>
</dbReference>
<dbReference type="InterPro" id="IPR016069">
    <property type="entry name" value="Translin_C"/>
</dbReference>
<keyword evidence="4" id="KW-0963">Cytoplasm</keyword>
<dbReference type="GO" id="GO:0005737">
    <property type="term" value="C:cytoplasm"/>
    <property type="evidence" value="ECO:0007669"/>
    <property type="project" value="UniProtKB-SubCell"/>
</dbReference>
<dbReference type="EMBL" id="LKCN02000022">
    <property type="protein sequence ID" value="RCI08066.1"/>
    <property type="molecule type" value="Genomic_DNA"/>
</dbReference>
<dbReference type="InterPro" id="IPR016068">
    <property type="entry name" value="Translin_N"/>
</dbReference>
<evidence type="ECO:0000256" key="3">
    <source>
        <dbReference type="ARBA" id="ARBA00005902"/>
    </source>
</evidence>
<dbReference type="STRING" id="1330021.A0A367L0X0"/>
<dbReference type="PANTHER" id="PTHR10741">
    <property type="entry name" value="TRANSLIN AND TRANSLIN ASSOCIATED PROTEIN X"/>
    <property type="match status" value="1"/>
</dbReference>
<sequence>MASGTKRDREGKPREDVVPRGRFHAMFEQFRDELDEHHDRRERIIKASRDVTAHSKKIVKTINRDLPANTWQEVNSRTSQIATLLESVKADLQDENRDRYSWQMRGMEELVEALSLSHYLRTQKLISPAEAQAAVPADVSLTTRDYLFGVLDLFGELMRFATVHREAVLPALHHHHDGDGESNDEESHRRPVLRDLQELACTFEALPPASNPKDWYSKLEAMRQSVRKVEDLGYGLVVRGSERPSGWLPEAKDEEMVTVV</sequence>
<dbReference type="Gene3D" id="1.20.58.200">
    <property type="entry name" value="Translin, domain 2"/>
    <property type="match status" value="1"/>
</dbReference>
<keyword evidence="5" id="KW-0539">Nucleus</keyword>
<protein>
    <recommendedName>
        <fullName evidence="8">Translin</fullName>
    </recommendedName>
</protein>
<gene>
    <name evidence="6" type="ORF">L249_7809</name>
</gene>